<name>A0ABN9EWL7_9NEOB</name>
<keyword evidence="1" id="KW-0732">Signal</keyword>
<dbReference type="EMBL" id="CATNWA010016036">
    <property type="protein sequence ID" value="CAI9589226.1"/>
    <property type="molecule type" value="Genomic_DNA"/>
</dbReference>
<reference evidence="2" key="1">
    <citation type="submission" date="2023-05" db="EMBL/GenBank/DDBJ databases">
        <authorList>
            <person name="Stuckert A."/>
        </authorList>
    </citation>
    <scope>NUCLEOTIDE SEQUENCE</scope>
</reference>
<feature type="signal peptide" evidence="1">
    <location>
        <begin position="1"/>
        <end position="19"/>
    </location>
</feature>
<accession>A0ABN9EWL7</accession>
<sequence length="80" mass="9121">MPLVPFIGFFIGFFGCGLGHRGPMNPYCPVAPRVVSPPLIESNENSKMLQLTPEQELRENYRSEYMFQSQLSKRGNPLIF</sequence>
<evidence type="ECO:0000313" key="2">
    <source>
        <dbReference type="EMBL" id="CAI9589226.1"/>
    </source>
</evidence>
<proteinExistence type="predicted"/>
<evidence type="ECO:0000313" key="3">
    <source>
        <dbReference type="Proteomes" id="UP001162483"/>
    </source>
</evidence>
<gene>
    <name evidence="2" type="ORF">SPARVUS_LOCUS10854045</name>
</gene>
<evidence type="ECO:0000256" key="1">
    <source>
        <dbReference type="SAM" id="SignalP"/>
    </source>
</evidence>
<organism evidence="2 3">
    <name type="scientific">Staurois parvus</name>
    <dbReference type="NCBI Taxonomy" id="386267"/>
    <lineage>
        <taxon>Eukaryota</taxon>
        <taxon>Metazoa</taxon>
        <taxon>Chordata</taxon>
        <taxon>Craniata</taxon>
        <taxon>Vertebrata</taxon>
        <taxon>Euteleostomi</taxon>
        <taxon>Amphibia</taxon>
        <taxon>Batrachia</taxon>
        <taxon>Anura</taxon>
        <taxon>Neobatrachia</taxon>
        <taxon>Ranoidea</taxon>
        <taxon>Ranidae</taxon>
        <taxon>Staurois</taxon>
    </lineage>
</organism>
<protein>
    <submittedName>
        <fullName evidence="2">Uncharacterized protein</fullName>
    </submittedName>
</protein>
<dbReference type="Proteomes" id="UP001162483">
    <property type="component" value="Unassembled WGS sequence"/>
</dbReference>
<feature type="chain" id="PRO_5046687523" evidence="1">
    <location>
        <begin position="20"/>
        <end position="80"/>
    </location>
</feature>
<keyword evidence="3" id="KW-1185">Reference proteome</keyword>
<comment type="caution">
    <text evidence="2">The sequence shown here is derived from an EMBL/GenBank/DDBJ whole genome shotgun (WGS) entry which is preliminary data.</text>
</comment>